<dbReference type="VEuPathDB" id="FungiDB:BO97DRAFT_440485"/>
<dbReference type="InterPro" id="IPR001810">
    <property type="entry name" value="F-box_dom"/>
</dbReference>
<evidence type="ECO:0000256" key="3">
    <source>
        <dbReference type="ARBA" id="ARBA00023043"/>
    </source>
</evidence>
<feature type="domain" description="F-box" evidence="5">
    <location>
        <begin position="1"/>
        <end position="45"/>
    </location>
</feature>
<dbReference type="PROSITE" id="PS50181">
    <property type="entry name" value="FBOX"/>
    <property type="match status" value="1"/>
</dbReference>
<keyword evidence="2" id="KW-0677">Repeat</keyword>
<dbReference type="Pfam" id="PF12937">
    <property type="entry name" value="F-box-like"/>
    <property type="match status" value="1"/>
</dbReference>
<dbReference type="GO" id="GO:0019706">
    <property type="term" value="F:protein-cysteine S-palmitoyltransferase activity"/>
    <property type="evidence" value="ECO:0007669"/>
    <property type="project" value="UniProtKB-EC"/>
</dbReference>
<dbReference type="Proteomes" id="UP000248961">
    <property type="component" value="Unassembled WGS sequence"/>
</dbReference>
<dbReference type="PANTHER" id="PTHR24161:SF85">
    <property type="entry name" value="PALMITOYLTRANSFERASE HIP14"/>
    <property type="match status" value="1"/>
</dbReference>
<gene>
    <name evidence="6" type="ORF">BO97DRAFT_440485</name>
</gene>
<dbReference type="EMBL" id="KZ824270">
    <property type="protein sequence ID" value="RAL15870.1"/>
    <property type="molecule type" value="Genomic_DNA"/>
</dbReference>
<evidence type="ECO:0000313" key="6">
    <source>
        <dbReference type="EMBL" id="RAL15870.1"/>
    </source>
</evidence>
<evidence type="ECO:0000256" key="4">
    <source>
        <dbReference type="PROSITE-ProRule" id="PRU00023"/>
    </source>
</evidence>
<keyword evidence="7" id="KW-1185">Reference proteome</keyword>
<keyword evidence="3 4" id="KW-0040">ANK repeat</keyword>
<dbReference type="GeneID" id="37202368"/>
<dbReference type="AlphaFoldDB" id="A0A395I6S5"/>
<dbReference type="PROSITE" id="PS50297">
    <property type="entry name" value="ANK_REP_REGION"/>
    <property type="match status" value="1"/>
</dbReference>
<feature type="repeat" description="ANK" evidence="4">
    <location>
        <begin position="49"/>
        <end position="81"/>
    </location>
</feature>
<feature type="repeat" description="ANK" evidence="4">
    <location>
        <begin position="118"/>
        <end position="150"/>
    </location>
</feature>
<evidence type="ECO:0000256" key="2">
    <source>
        <dbReference type="ARBA" id="ARBA00022737"/>
    </source>
</evidence>
<evidence type="ECO:0000313" key="7">
    <source>
        <dbReference type="Proteomes" id="UP000248961"/>
    </source>
</evidence>
<evidence type="ECO:0000256" key="1">
    <source>
        <dbReference type="ARBA" id="ARBA00012210"/>
    </source>
</evidence>
<organism evidence="6 7">
    <name type="scientific">Aspergillus homomorphus (strain CBS 101889)</name>
    <dbReference type="NCBI Taxonomy" id="1450537"/>
    <lineage>
        <taxon>Eukaryota</taxon>
        <taxon>Fungi</taxon>
        <taxon>Dikarya</taxon>
        <taxon>Ascomycota</taxon>
        <taxon>Pezizomycotina</taxon>
        <taxon>Eurotiomycetes</taxon>
        <taxon>Eurotiomycetidae</taxon>
        <taxon>Eurotiales</taxon>
        <taxon>Aspergillaceae</taxon>
        <taxon>Aspergillus</taxon>
        <taxon>Aspergillus subgen. Circumdati</taxon>
    </lineage>
</organism>
<reference evidence="6 7" key="1">
    <citation type="submission" date="2018-02" db="EMBL/GenBank/DDBJ databases">
        <title>The genomes of Aspergillus section Nigri reveals drivers in fungal speciation.</title>
        <authorList>
            <consortium name="DOE Joint Genome Institute"/>
            <person name="Vesth T.C."/>
            <person name="Nybo J."/>
            <person name="Theobald S."/>
            <person name="Brandl J."/>
            <person name="Frisvad J.C."/>
            <person name="Nielsen K.F."/>
            <person name="Lyhne E.K."/>
            <person name="Kogle M.E."/>
            <person name="Kuo A."/>
            <person name="Riley R."/>
            <person name="Clum A."/>
            <person name="Nolan M."/>
            <person name="Lipzen A."/>
            <person name="Salamov A."/>
            <person name="Henrissat B."/>
            <person name="Wiebenga A."/>
            <person name="De vries R.P."/>
            <person name="Grigoriev I.V."/>
            <person name="Mortensen U.H."/>
            <person name="Andersen M.R."/>
            <person name="Baker S.E."/>
        </authorList>
    </citation>
    <scope>NUCLEOTIDE SEQUENCE [LARGE SCALE GENOMIC DNA]</scope>
    <source>
        <strain evidence="6 7">CBS 101889</strain>
    </source>
</reference>
<accession>A0A395I6S5</accession>
<dbReference type="InterPro" id="IPR002110">
    <property type="entry name" value="Ankyrin_rpt"/>
</dbReference>
<dbReference type="PANTHER" id="PTHR24161">
    <property type="entry name" value="ANK_REP_REGION DOMAIN-CONTAINING PROTEIN-RELATED"/>
    <property type="match status" value="1"/>
</dbReference>
<protein>
    <recommendedName>
        <fullName evidence="1">protein S-acyltransferase</fullName>
        <ecNumber evidence="1">2.3.1.225</ecNumber>
    </recommendedName>
</protein>
<dbReference type="OrthoDB" id="4772757at2759"/>
<sequence>MGLLDLPVELLLQISSYMDEHDIASLIRTSRAVHNLLENELYRHHIARTNGVALLWAAKHGKEQLVHKLLDHGADIEIGGRTGTKEDAQSRWCARTSDRYTLLWVFAGNRQMVWMQKHRQTALSIAAQHGQASTVRALLARGAQIDAPDCRNRSTLVNTIAEIVDRRHRKNRNDPVVLSGPVIITPLQPIMEALLADDRALKSGYGYNALTYALRSGDEDICMYMLQEESTRATFAQQHWFYYLVCEAAHYGPRLLLPRLLTIADTYRSDTAAIERLAAWAKKQPSCICVYPKILDPYVFLASLEAYYAI</sequence>
<dbReference type="EC" id="2.3.1.225" evidence="1"/>
<proteinExistence type="predicted"/>
<evidence type="ECO:0000259" key="5">
    <source>
        <dbReference type="PROSITE" id="PS50181"/>
    </source>
</evidence>
<dbReference type="Pfam" id="PF12796">
    <property type="entry name" value="Ank_2"/>
    <property type="match status" value="1"/>
</dbReference>
<dbReference type="Gene3D" id="1.25.40.20">
    <property type="entry name" value="Ankyrin repeat-containing domain"/>
    <property type="match status" value="1"/>
</dbReference>
<dbReference type="SUPFAM" id="SSF48403">
    <property type="entry name" value="Ankyrin repeat"/>
    <property type="match status" value="1"/>
</dbReference>
<dbReference type="RefSeq" id="XP_025555024.1">
    <property type="nucleotide sequence ID" value="XM_025698079.1"/>
</dbReference>
<name>A0A395I6S5_ASPHC</name>
<dbReference type="PROSITE" id="PS50088">
    <property type="entry name" value="ANK_REPEAT"/>
    <property type="match status" value="2"/>
</dbReference>
<dbReference type="SMART" id="SM00248">
    <property type="entry name" value="ANK"/>
    <property type="match status" value="3"/>
</dbReference>
<dbReference type="InterPro" id="IPR036770">
    <property type="entry name" value="Ankyrin_rpt-contain_sf"/>
</dbReference>